<evidence type="ECO:0000256" key="2">
    <source>
        <dbReference type="ARBA" id="ARBA00023002"/>
    </source>
</evidence>
<dbReference type="Gene3D" id="1.10.1040.10">
    <property type="entry name" value="N-(1-d-carboxylethyl)-l-norvaline Dehydrogenase, domain 2"/>
    <property type="match status" value="1"/>
</dbReference>
<feature type="domain" description="6-phosphogluconate dehydrogenase NADP-binding" evidence="4">
    <location>
        <begin position="5"/>
        <end position="162"/>
    </location>
</feature>
<dbReference type="Pfam" id="PF03446">
    <property type="entry name" value="NAD_binding_2"/>
    <property type="match status" value="1"/>
</dbReference>
<dbReference type="AlphaFoldDB" id="A0A420YG43"/>
<protein>
    <recommendedName>
        <fullName evidence="4">6-phosphogluconate dehydrogenase NADP-binding domain-containing protein</fullName>
    </recommendedName>
</protein>
<feature type="active site" evidence="3">
    <location>
        <position position="182"/>
    </location>
</feature>
<dbReference type="Gene3D" id="3.40.50.720">
    <property type="entry name" value="NAD(P)-binding Rossmann-like Domain"/>
    <property type="match status" value="1"/>
</dbReference>
<name>A0A420YG43_9PEZI</name>
<keyword evidence="2" id="KW-0560">Oxidoreductase</keyword>
<accession>A0A420YG43</accession>
<keyword evidence="6" id="KW-1185">Reference proteome</keyword>
<dbReference type="GO" id="GO:0050661">
    <property type="term" value="F:NADP binding"/>
    <property type="evidence" value="ECO:0007669"/>
    <property type="project" value="InterPro"/>
</dbReference>
<dbReference type="OrthoDB" id="435038at2759"/>
<dbReference type="SUPFAM" id="SSF48179">
    <property type="entry name" value="6-phosphogluconate dehydrogenase C-terminal domain-like"/>
    <property type="match status" value="1"/>
</dbReference>
<organism evidence="5 6">
    <name type="scientific">Coniochaeta pulveracea</name>
    <dbReference type="NCBI Taxonomy" id="177199"/>
    <lineage>
        <taxon>Eukaryota</taxon>
        <taxon>Fungi</taxon>
        <taxon>Dikarya</taxon>
        <taxon>Ascomycota</taxon>
        <taxon>Pezizomycotina</taxon>
        <taxon>Sordariomycetes</taxon>
        <taxon>Sordariomycetidae</taxon>
        <taxon>Coniochaetales</taxon>
        <taxon>Coniochaetaceae</taxon>
        <taxon>Coniochaeta</taxon>
    </lineage>
</organism>
<dbReference type="InterPro" id="IPR036291">
    <property type="entry name" value="NAD(P)-bd_dom_sf"/>
</dbReference>
<gene>
    <name evidence="5" type="ORF">DL546_008044</name>
</gene>
<dbReference type="InterPro" id="IPR013328">
    <property type="entry name" value="6PGD_dom2"/>
</dbReference>
<sequence>MSSKVLWIGLGNMGRGMSRNMALKSNLPPPLMVYNRTASRSHDLAKAVGEDVIEVVETLNADAVKKAGIIFTCLSNDAAVEDTLNTIVKAVPDLSGKLFVDSSTIHPDTTTKLSELVKKAGGDFLAAPVFGGPHMADAGTLIGVLAGPQAAINRAQPLFKGVMSRTDIIMADQPPSKATTLKIIGNTFVLNLVEQLAEGHVLAEKTGLGTEYLDKLMQELFPGIISGYSARMVAGDYYKRDEPAFAVDLARKDAGHAMDLAKKSGTRMLNVETADRHLEKVKEIKGEKGDMPGIYGVVRMEAGLKYENDA</sequence>
<evidence type="ECO:0000313" key="6">
    <source>
        <dbReference type="Proteomes" id="UP000275385"/>
    </source>
</evidence>
<reference evidence="5 6" key="1">
    <citation type="submission" date="2018-08" db="EMBL/GenBank/DDBJ databases">
        <title>Draft genome of the lignicolous fungus Coniochaeta pulveracea.</title>
        <authorList>
            <person name="Borstlap C.J."/>
            <person name="De Witt R.N."/>
            <person name="Botha A."/>
            <person name="Volschenk H."/>
        </authorList>
    </citation>
    <scope>NUCLEOTIDE SEQUENCE [LARGE SCALE GENOMIC DNA]</scope>
    <source>
        <strain evidence="5 6">CAB683</strain>
    </source>
</reference>
<dbReference type="EMBL" id="QVQW01000012">
    <property type="protein sequence ID" value="RKU46838.1"/>
    <property type="molecule type" value="Genomic_DNA"/>
</dbReference>
<dbReference type="InterPro" id="IPR015815">
    <property type="entry name" value="HIBADH-related"/>
</dbReference>
<dbReference type="InterPro" id="IPR051265">
    <property type="entry name" value="HIBADH-related_NP60_sf"/>
</dbReference>
<dbReference type="PANTHER" id="PTHR43580:SF3">
    <property type="entry name" value="6-PHOSPHOGLUCONATE DEHYDROGENASE FAMILY PROTEIN (AFU_ORTHOLOGUE AFUA_2G11600)"/>
    <property type="match status" value="1"/>
</dbReference>
<dbReference type="InterPro" id="IPR008927">
    <property type="entry name" value="6-PGluconate_DH-like_C_sf"/>
</dbReference>
<evidence type="ECO:0000256" key="3">
    <source>
        <dbReference type="PIRSR" id="PIRSR000103-1"/>
    </source>
</evidence>
<dbReference type="STRING" id="177199.A0A420YG43"/>
<evidence type="ECO:0000313" key="5">
    <source>
        <dbReference type="EMBL" id="RKU46838.1"/>
    </source>
</evidence>
<evidence type="ECO:0000256" key="1">
    <source>
        <dbReference type="ARBA" id="ARBA00007598"/>
    </source>
</evidence>
<dbReference type="PIRSF" id="PIRSF000103">
    <property type="entry name" value="HIBADH"/>
    <property type="match status" value="1"/>
</dbReference>
<dbReference type="GO" id="GO:0016491">
    <property type="term" value="F:oxidoreductase activity"/>
    <property type="evidence" value="ECO:0007669"/>
    <property type="project" value="UniProtKB-KW"/>
</dbReference>
<proteinExistence type="inferred from homology"/>
<dbReference type="PANTHER" id="PTHR43580">
    <property type="entry name" value="OXIDOREDUCTASE GLYR1-RELATED"/>
    <property type="match status" value="1"/>
</dbReference>
<comment type="caution">
    <text evidence="5">The sequence shown here is derived from an EMBL/GenBank/DDBJ whole genome shotgun (WGS) entry which is preliminary data.</text>
</comment>
<dbReference type="SUPFAM" id="SSF51735">
    <property type="entry name" value="NAD(P)-binding Rossmann-fold domains"/>
    <property type="match status" value="1"/>
</dbReference>
<comment type="similarity">
    <text evidence="1">Belongs to the HIBADH-related family. NP60 subfamily.</text>
</comment>
<evidence type="ECO:0000259" key="4">
    <source>
        <dbReference type="Pfam" id="PF03446"/>
    </source>
</evidence>
<dbReference type="InterPro" id="IPR006115">
    <property type="entry name" value="6PGDH_NADP-bd"/>
</dbReference>
<dbReference type="Proteomes" id="UP000275385">
    <property type="component" value="Unassembled WGS sequence"/>
</dbReference>